<dbReference type="STRING" id="167548.EU98_0652"/>
<dbReference type="RefSeq" id="WP_032515470.1">
    <property type="nucleotide sequence ID" value="NZ_JNAO01000007.1"/>
</dbReference>
<accession>A0A0A2AJP9</accession>
<dbReference type="Proteomes" id="UP000030533">
    <property type="component" value="Unassembled WGS sequence"/>
</dbReference>
<dbReference type="eggNOG" id="ENOG503443W">
    <property type="taxonomic scope" value="Bacteria"/>
</dbReference>
<evidence type="ECO:0000313" key="1">
    <source>
        <dbReference type="EMBL" id="KGG02063.1"/>
    </source>
</evidence>
<evidence type="ECO:0008006" key="3">
    <source>
        <dbReference type="Google" id="ProtNLM"/>
    </source>
</evidence>
<proteinExistence type="predicted"/>
<gene>
    <name evidence="1" type="ORF">EU98_0652</name>
</gene>
<reference evidence="2" key="1">
    <citation type="journal article" date="2014" name="Sci. Data">
        <title>Genomes of diverse isolates of the marine cyanobacterium Prochlorococcus.</title>
        <authorList>
            <person name="Biller S."/>
            <person name="Berube P."/>
            <person name="Thompson J."/>
            <person name="Kelly L."/>
            <person name="Roggensack S."/>
            <person name="Awad L."/>
            <person name="Roache-Johnson K."/>
            <person name="Ding H."/>
            <person name="Giovannoni S.J."/>
            <person name="Moore L.R."/>
            <person name="Chisholm S.W."/>
        </authorList>
    </citation>
    <scope>NUCLEOTIDE SEQUENCE [LARGE SCALE GENOMIC DNA]</scope>
    <source>
        <strain evidence="2">MIT 9314</strain>
    </source>
</reference>
<protein>
    <recommendedName>
        <fullName evidence="3">DNA ligase D 3'-phosphoesterase domain-containing protein</fullName>
    </recommendedName>
</protein>
<dbReference type="EMBL" id="JNAO01000007">
    <property type="protein sequence ID" value="KGG02063.1"/>
    <property type="molecule type" value="Genomic_DNA"/>
</dbReference>
<dbReference type="AlphaFoldDB" id="A0A0A2AJP9"/>
<organism evidence="1 2">
    <name type="scientific">Prochlorococcus marinus str. MIT 9314</name>
    <dbReference type="NCBI Taxonomy" id="167548"/>
    <lineage>
        <taxon>Bacteria</taxon>
        <taxon>Bacillati</taxon>
        <taxon>Cyanobacteriota</taxon>
        <taxon>Cyanophyceae</taxon>
        <taxon>Synechococcales</taxon>
        <taxon>Prochlorococcaceae</taxon>
        <taxon>Prochlorococcus</taxon>
    </lineage>
</organism>
<name>A0A0A2AJP9_PROMR</name>
<evidence type="ECO:0000313" key="2">
    <source>
        <dbReference type="Proteomes" id="UP000030533"/>
    </source>
</evidence>
<comment type="caution">
    <text evidence="1">The sequence shown here is derived from an EMBL/GenBank/DDBJ whole genome shotgun (WGS) entry which is preliminary data.</text>
</comment>
<sequence>MNNWVLLEHKVYSANSFDIHYDFLVENGIDCLTWKFLKLPLLNQASIEIIKQPNHRLVWLSRIEHELSNNRGFVKRIDHGIFKRVSDNLDSEHYRFILDGELLYGLFEISGNFCRLSKSF</sequence>